<gene>
    <name evidence="3" type="ORF">FHS27_005367</name>
</gene>
<dbReference type="InterPro" id="IPR000421">
    <property type="entry name" value="FA58C"/>
</dbReference>
<dbReference type="RefSeq" id="WP_184308191.1">
    <property type="nucleotide sequence ID" value="NZ_JACHXU010000024.1"/>
</dbReference>
<dbReference type="InterPro" id="IPR008928">
    <property type="entry name" value="6-hairpin_glycosidase_sf"/>
</dbReference>
<feature type="domain" description="F5/8 type C" evidence="2">
    <location>
        <begin position="142"/>
        <end position="287"/>
    </location>
</feature>
<evidence type="ECO:0000259" key="2">
    <source>
        <dbReference type="PROSITE" id="PS50022"/>
    </source>
</evidence>
<feature type="region of interest" description="Disordered" evidence="1">
    <location>
        <begin position="82"/>
        <end position="101"/>
    </location>
</feature>
<dbReference type="Pfam" id="PF21307">
    <property type="entry name" value="Glyco_hydro_95_C"/>
    <property type="match status" value="1"/>
</dbReference>
<dbReference type="InterPro" id="IPR049053">
    <property type="entry name" value="AFCA-like_C"/>
</dbReference>
<dbReference type="Gene3D" id="2.60.120.260">
    <property type="entry name" value="Galactose-binding domain-like"/>
    <property type="match status" value="1"/>
</dbReference>
<evidence type="ECO:0000313" key="3">
    <source>
        <dbReference type="EMBL" id="MBB3209527.1"/>
    </source>
</evidence>
<name>A0A7W5H7D7_9BACT</name>
<dbReference type="PANTHER" id="PTHR31084">
    <property type="entry name" value="ALPHA-L-FUCOSIDASE 2"/>
    <property type="match status" value="1"/>
</dbReference>
<dbReference type="Proteomes" id="UP000536179">
    <property type="component" value="Unassembled WGS sequence"/>
</dbReference>
<sequence>MKKQSIFGAIIFLAFSHAVDAKLAKAEITFTQPSDAPASELALWYRTPATQWEPQALPMGNGHIGGMVFGGVDQEQINLNEKSLWSGGPGASRDYTGGNRPDRTEYLTQIRALLAEQKYEEAARLMPQLMGTRDGFGAYLTFGDLYLDFMGRSHVVKIQASNQQDNEPKELAFDGRSNSKWFTGSTEGPHWIQAKMDSPAVVNGYSLTSANDMADRDPKNWTLKGSNDGRTWNTLDSRSDEDFPTRHMSRSFRFDNNRPYQHYRLDMENHAGIGLQLSEIKFETLGQNSEVQGYRRELDLAEGVTRVSYALDGVSYTREYFVSYPDNVLVMKLAAHPAGNLSFDLRLGSAHPNAETTIADGRLTFRGALTNNEMAFESQTQVVAEGGTITEDAKSLSIDQADSVVLITAIGTDYVNEYPHYKGAHPHQAVRQRVDAASALSYDQLKARHLADYQRLFNRVTLDLNATPSALPTDEALQAYDGNDPALETLYFQFGRYLLISSSRPGTLPANLQGIWNNVMNPPWSADYHTNINVQMNYWPAEVTNLSECHLPLIEYVDSLRPRGRISAKNFYGAGGWTTHHENNIFGHTGPSTSGAFYAPEAGAWLCQHVYEHYLYTQDRNYLRKVAYPIMKEAAEFWLDYLVVDGEDGKLVSSPSYSPENGGFSVGASIHQQIAWDLLTNTIEACDTLHVDADFRKTLIATKNKLDPGLRIGKWGQLQEWKPDQDSPNDKHRHVSHLFALHPGRQISPLTTPVLTEAAKVSLTARGDGGTGWSKAWKVNFWARLHDGNHSHLMLKEQLIHSTLPNLLDTHPPFQIDGNFGATSGMTEMLLQSHMNVLHLLPALPDAWPSGGIDGLCARGAFQVDITWNDGKLTGATILSKAGQMCHVRYGELTRSFATETGGIYELDAQLNLR</sequence>
<dbReference type="Gene3D" id="2.70.98.50">
    <property type="entry name" value="putative glycoside hydrolase family protein from bacillus halodurans"/>
    <property type="match status" value="1"/>
</dbReference>
<reference evidence="3 4" key="1">
    <citation type="submission" date="2020-08" db="EMBL/GenBank/DDBJ databases">
        <title>Genomic Encyclopedia of Type Strains, Phase III (KMG-III): the genomes of soil and plant-associated and newly described type strains.</title>
        <authorList>
            <person name="Whitman W."/>
        </authorList>
    </citation>
    <scope>NUCLEOTIDE SEQUENCE [LARGE SCALE GENOMIC DNA]</scope>
    <source>
        <strain evidence="3 4">CECT 8075</strain>
    </source>
</reference>
<protein>
    <recommendedName>
        <fullName evidence="2">F5/8 type C domain-containing protein</fullName>
    </recommendedName>
</protein>
<dbReference type="Pfam" id="PF00754">
    <property type="entry name" value="F5_F8_type_C"/>
    <property type="match status" value="1"/>
</dbReference>
<dbReference type="InterPro" id="IPR054363">
    <property type="entry name" value="GH95_cat"/>
</dbReference>
<dbReference type="Pfam" id="PF14498">
    <property type="entry name" value="Glyco_hyd_65N_2"/>
    <property type="match status" value="2"/>
</dbReference>
<dbReference type="AlphaFoldDB" id="A0A7W5H7D7"/>
<keyword evidence="4" id="KW-1185">Reference proteome</keyword>
<dbReference type="SUPFAM" id="SSF48208">
    <property type="entry name" value="Six-hairpin glycosidases"/>
    <property type="match status" value="1"/>
</dbReference>
<dbReference type="GO" id="GO:0004560">
    <property type="term" value="F:alpha-L-fucosidase activity"/>
    <property type="evidence" value="ECO:0007669"/>
    <property type="project" value="TreeGrafter"/>
</dbReference>
<dbReference type="GO" id="GO:0005975">
    <property type="term" value="P:carbohydrate metabolic process"/>
    <property type="evidence" value="ECO:0007669"/>
    <property type="project" value="InterPro"/>
</dbReference>
<dbReference type="Pfam" id="PF22124">
    <property type="entry name" value="Glyco_hydro_95_cat"/>
    <property type="match status" value="1"/>
</dbReference>
<evidence type="ECO:0000313" key="4">
    <source>
        <dbReference type="Proteomes" id="UP000536179"/>
    </source>
</evidence>
<dbReference type="Gene3D" id="1.50.10.10">
    <property type="match status" value="1"/>
</dbReference>
<dbReference type="EMBL" id="JACHXU010000024">
    <property type="protein sequence ID" value="MBB3209527.1"/>
    <property type="molecule type" value="Genomic_DNA"/>
</dbReference>
<evidence type="ECO:0000256" key="1">
    <source>
        <dbReference type="SAM" id="MobiDB-lite"/>
    </source>
</evidence>
<comment type="caution">
    <text evidence="3">The sequence shown here is derived from an EMBL/GenBank/DDBJ whole genome shotgun (WGS) entry which is preliminary data.</text>
</comment>
<dbReference type="PROSITE" id="PS50022">
    <property type="entry name" value="FA58C_3"/>
    <property type="match status" value="1"/>
</dbReference>
<dbReference type="PANTHER" id="PTHR31084:SF19">
    <property type="entry name" value="GLYCOSYL HYDROLASE FAMILY 95 N-TERMINAL DOMAIN-CONTAINING PROTEIN"/>
    <property type="match status" value="1"/>
</dbReference>
<dbReference type="InterPro" id="IPR008979">
    <property type="entry name" value="Galactose-bd-like_sf"/>
</dbReference>
<dbReference type="SUPFAM" id="SSF49785">
    <property type="entry name" value="Galactose-binding domain-like"/>
    <property type="match status" value="1"/>
</dbReference>
<proteinExistence type="predicted"/>
<dbReference type="InterPro" id="IPR012341">
    <property type="entry name" value="6hp_glycosidase-like_sf"/>
</dbReference>
<organism evidence="3 4">
    <name type="scientific">Aporhodopirellula rubra</name>
    <dbReference type="NCBI Taxonomy" id="980271"/>
    <lineage>
        <taxon>Bacteria</taxon>
        <taxon>Pseudomonadati</taxon>
        <taxon>Planctomycetota</taxon>
        <taxon>Planctomycetia</taxon>
        <taxon>Pirellulales</taxon>
        <taxon>Pirellulaceae</taxon>
        <taxon>Aporhodopirellula</taxon>
    </lineage>
</organism>
<dbReference type="InterPro" id="IPR027414">
    <property type="entry name" value="GH95_N_dom"/>
</dbReference>
<accession>A0A7W5H7D7</accession>